<dbReference type="Proteomes" id="UP000436088">
    <property type="component" value="Unassembled WGS sequence"/>
</dbReference>
<comment type="caution">
    <text evidence="2">The sequence shown here is derived from an EMBL/GenBank/DDBJ whole genome shotgun (WGS) entry which is preliminary data.</text>
</comment>
<dbReference type="EMBL" id="VEPZ02001733">
    <property type="protein sequence ID" value="KAE8660211.1"/>
    <property type="molecule type" value="Genomic_DNA"/>
</dbReference>
<evidence type="ECO:0000256" key="1">
    <source>
        <dbReference type="SAM" id="MobiDB-lite"/>
    </source>
</evidence>
<feature type="compositionally biased region" description="Low complexity" evidence="1">
    <location>
        <begin position="110"/>
        <end position="123"/>
    </location>
</feature>
<feature type="region of interest" description="Disordered" evidence="1">
    <location>
        <begin position="102"/>
        <end position="123"/>
    </location>
</feature>
<dbReference type="AlphaFoldDB" id="A0A6A2WM25"/>
<name>A0A6A2WM25_HIBSY</name>
<evidence type="ECO:0000313" key="2">
    <source>
        <dbReference type="EMBL" id="KAE8660211.1"/>
    </source>
</evidence>
<proteinExistence type="predicted"/>
<protein>
    <submittedName>
        <fullName evidence="2">Uncharacterized protein</fullName>
    </submittedName>
</protein>
<organism evidence="2 3">
    <name type="scientific">Hibiscus syriacus</name>
    <name type="common">Rose of Sharon</name>
    <dbReference type="NCBI Taxonomy" id="106335"/>
    <lineage>
        <taxon>Eukaryota</taxon>
        <taxon>Viridiplantae</taxon>
        <taxon>Streptophyta</taxon>
        <taxon>Embryophyta</taxon>
        <taxon>Tracheophyta</taxon>
        <taxon>Spermatophyta</taxon>
        <taxon>Magnoliopsida</taxon>
        <taxon>eudicotyledons</taxon>
        <taxon>Gunneridae</taxon>
        <taxon>Pentapetalae</taxon>
        <taxon>rosids</taxon>
        <taxon>malvids</taxon>
        <taxon>Malvales</taxon>
        <taxon>Malvaceae</taxon>
        <taxon>Malvoideae</taxon>
        <taxon>Hibiscus</taxon>
    </lineage>
</organism>
<keyword evidence="3" id="KW-1185">Reference proteome</keyword>
<accession>A0A6A2WM25</accession>
<gene>
    <name evidence="2" type="ORF">F3Y22_tig00116958pilonHSYRG00302</name>
</gene>
<evidence type="ECO:0000313" key="3">
    <source>
        <dbReference type="Proteomes" id="UP000436088"/>
    </source>
</evidence>
<sequence length="187" mass="20116">MVEDVLSTVSYVMIARLYSISPPSAGEYFNAGCLVILSSSLCAMTVGIQVPRLQISELIPVECIEEGWSTTEPQSRAPSFASFNLRRINNFPTSSLVTSDTVRSIERQSRSTNTASSSGNSSTTNSFQFNNAVALPVGLSSVNLTRVTNPSSDSTTLLSVSIRYCILRPLNNLTCKNSGSYVPVPTC</sequence>
<reference evidence="2" key="1">
    <citation type="submission" date="2019-09" db="EMBL/GenBank/DDBJ databases">
        <title>Draft genome information of white flower Hibiscus syriacus.</title>
        <authorList>
            <person name="Kim Y.-M."/>
        </authorList>
    </citation>
    <scope>NUCLEOTIDE SEQUENCE [LARGE SCALE GENOMIC DNA]</scope>
    <source>
        <strain evidence="2">YM2019G1</strain>
    </source>
</reference>